<dbReference type="EMBL" id="CATIWC010002773">
    <property type="protein sequence ID" value="CAI8585009.1"/>
    <property type="molecule type" value="Genomic_DNA"/>
</dbReference>
<gene>
    <name evidence="3" type="ORF">VFH_U103720</name>
</gene>
<keyword evidence="4" id="KW-1185">Reference proteome</keyword>
<name>A0AAV0YJR3_VICFA</name>
<dbReference type="Proteomes" id="UP001157006">
    <property type="component" value="Unassembled WGS sequence"/>
</dbReference>
<feature type="chain" id="PRO_5043976239" evidence="2">
    <location>
        <begin position="27"/>
        <end position="127"/>
    </location>
</feature>
<dbReference type="PANTHER" id="PTHR33184:SF72">
    <property type="entry name" value="BETA-1,3-N-ACETYLGLUCOSAMINYLTRANSFERASE FAMILY PROTEIN"/>
    <property type="match status" value="1"/>
</dbReference>
<evidence type="ECO:0000313" key="3">
    <source>
        <dbReference type="EMBL" id="CAI8585009.1"/>
    </source>
</evidence>
<organism evidence="3 4">
    <name type="scientific">Vicia faba</name>
    <name type="common">Broad bean</name>
    <name type="synonym">Faba vulgaris</name>
    <dbReference type="NCBI Taxonomy" id="3906"/>
    <lineage>
        <taxon>Eukaryota</taxon>
        <taxon>Viridiplantae</taxon>
        <taxon>Streptophyta</taxon>
        <taxon>Embryophyta</taxon>
        <taxon>Tracheophyta</taxon>
        <taxon>Spermatophyta</taxon>
        <taxon>Magnoliopsida</taxon>
        <taxon>eudicotyledons</taxon>
        <taxon>Gunneridae</taxon>
        <taxon>Pentapetalae</taxon>
        <taxon>rosids</taxon>
        <taxon>fabids</taxon>
        <taxon>Fabales</taxon>
        <taxon>Fabaceae</taxon>
        <taxon>Papilionoideae</taxon>
        <taxon>50 kb inversion clade</taxon>
        <taxon>NPAAA clade</taxon>
        <taxon>Hologalegina</taxon>
        <taxon>IRL clade</taxon>
        <taxon>Fabeae</taxon>
        <taxon>Vicia</taxon>
    </lineage>
</organism>
<accession>A0AAV0YJR3</accession>
<keyword evidence="1 2" id="KW-0732">Signal</keyword>
<proteinExistence type="predicted"/>
<dbReference type="InterPro" id="IPR040361">
    <property type="entry name" value="TPD1"/>
</dbReference>
<evidence type="ECO:0000256" key="2">
    <source>
        <dbReference type="SAM" id="SignalP"/>
    </source>
</evidence>
<protein>
    <submittedName>
        <fullName evidence="3">Uncharacterized protein</fullName>
    </submittedName>
</protein>
<dbReference type="Pfam" id="PF24068">
    <property type="entry name" value="TPD1_C"/>
    <property type="match status" value="1"/>
</dbReference>
<feature type="signal peptide" evidence="2">
    <location>
        <begin position="1"/>
        <end position="26"/>
    </location>
</feature>
<dbReference type="AlphaFoldDB" id="A0AAV0YJR3"/>
<reference evidence="3 4" key="1">
    <citation type="submission" date="2023-01" db="EMBL/GenBank/DDBJ databases">
        <authorList>
            <person name="Kreplak J."/>
        </authorList>
    </citation>
    <scope>NUCLEOTIDE SEQUENCE [LARGE SCALE GENOMIC DNA]</scope>
</reference>
<sequence>MSKMVDSTIKILILVSFLVLVSQGYSECSSNNLSIYQYLTGNQLRLFPEYRVDIINNCPDCIQKNVKINCPNFGTVEFIDPSILLSVSGNVCLVTGGKPIVTNVNVTFTYAWSDSFIFTPNSSEISC</sequence>
<comment type="caution">
    <text evidence="3">The sequence shown here is derived from an EMBL/GenBank/DDBJ whole genome shotgun (WGS) entry which is preliminary data.</text>
</comment>
<dbReference type="PANTHER" id="PTHR33184">
    <property type="entry name" value="PROTEIN TAPETUM DETERMINANT 1-LIKE-RELATED"/>
    <property type="match status" value="1"/>
</dbReference>
<evidence type="ECO:0000256" key="1">
    <source>
        <dbReference type="ARBA" id="ARBA00022729"/>
    </source>
</evidence>
<dbReference type="GO" id="GO:0001709">
    <property type="term" value="P:cell fate determination"/>
    <property type="evidence" value="ECO:0007669"/>
    <property type="project" value="TreeGrafter"/>
</dbReference>
<evidence type="ECO:0000313" key="4">
    <source>
        <dbReference type="Proteomes" id="UP001157006"/>
    </source>
</evidence>